<protein>
    <submittedName>
        <fullName evidence="1">Uncharacterized protein</fullName>
    </submittedName>
</protein>
<accession>A0A5N6RBA7</accession>
<gene>
    <name evidence="1" type="ORF">FH972_013824</name>
</gene>
<keyword evidence="2" id="KW-1185">Reference proteome</keyword>
<reference evidence="1 2" key="1">
    <citation type="submission" date="2019-06" db="EMBL/GenBank/DDBJ databases">
        <title>A chromosomal-level reference genome of Carpinus fangiana (Coryloideae, Betulaceae).</title>
        <authorList>
            <person name="Yang X."/>
            <person name="Wang Z."/>
            <person name="Zhang L."/>
            <person name="Hao G."/>
            <person name="Liu J."/>
            <person name="Yang Y."/>
        </authorList>
    </citation>
    <scope>NUCLEOTIDE SEQUENCE [LARGE SCALE GENOMIC DNA]</scope>
    <source>
        <strain evidence="1">Cfa_2016G</strain>
        <tissue evidence="1">Leaf</tissue>
    </source>
</reference>
<dbReference type="AlphaFoldDB" id="A0A5N6RBA7"/>
<sequence length="87" mass="9943">MEKNKCPRSTVKEGLHSCWGCLKLKLPWTRRRNQRRGVGKVGGGYRYDPLSYAQNFDEGWDDDDDELSQRGFSARYAAPSSKSQGDK</sequence>
<dbReference type="PANTHER" id="PTHR33168">
    <property type="entry name" value="STRESS INDUCED PROTEIN-RELATED"/>
    <property type="match status" value="1"/>
</dbReference>
<evidence type="ECO:0000313" key="1">
    <source>
        <dbReference type="EMBL" id="KAE8057107.1"/>
    </source>
</evidence>
<name>A0A5N6RBA7_9ROSI</name>
<evidence type="ECO:0000313" key="2">
    <source>
        <dbReference type="Proteomes" id="UP000327013"/>
    </source>
</evidence>
<proteinExistence type="predicted"/>
<dbReference type="EMBL" id="CM017325">
    <property type="protein sequence ID" value="KAE8057107.1"/>
    <property type="molecule type" value="Genomic_DNA"/>
</dbReference>
<organism evidence="1 2">
    <name type="scientific">Carpinus fangiana</name>
    <dbReference type="NCBI Taxonomy" id="176857"/>
    <lineage>
        <taxon>Eukaryota</taxon>
        <taxon>Viridiplantae</taxon>
        <taxon>Streptophyta</taxon>
        <taxon>Embryophyta</taxon>
        <taxon>Tracheophyta</taxon>
        <taxon>Spermatophyta</taxon>
        <taxon>Magnoliopsida</taxon>
        <taxon>eudicotyledons</taxon>
        <taxon>Gunneridae</taxon>
        <taxon>Pentapetalae</taxon>
        <taxon>rosids</taxon>
        <taxon>fabids</taxon>
        <taxon>Fagales</taxon>
        <taxon>Betulaceae</taxon>
        <taxon>Carpinus</taxon>
    </lineage>
</organism>
<dbReference type="Proteomes" id="UP000327013">
    <property type="component" value="Chromosome 5"/>
</dbReference>